<evidence type="ECO:0000259" key="1">
    <source>
        <dbReference type="PROSITE" id="PS50943"/>
    </source>
</evidence>
<protein>
    <submittedName>
        <fullName evidence="2">Transcriptional regulator, XRE family</fullName>
    </submittedName>
</protein>
<organism evidence="2 3">
    <name type="scientific">Methanothermus fervidus (strain ATCC 43054 / DSM 2088 / JCM 10308 / V24 S)</name>
    <dbReference type="NCBI Taxonomy" id="523846"/>
    <lineage>
        <taxon>Archaea</taxon>
        <taxon>Methanobacteriati</taxon>
        <taxon>Methanobacteriota</taxon>
        <taxon>Methanomada group</taxon>
        <taxon>Methanobacteria</taxon>
        <taxon>Methanobacteriales</taxon>
        <taxon>Methanothermaceae</taxon>
        <taxon>Methanothermus</taxon>
    </lineage>
</organism>
<dbReference type="AlphaFoldDB" id="E3GYY6"/>
<proteinExistence type="predicted"/>
<dbReference type="OrthoDB" id="11138at2157"/>
<dbReference type="Proteomes" id="UP000002315">
    <property type="component" value="Chromosome"/>
</dbReference>
<keyword evidence="3" id="KW-1185">Reference proteome</keyword>
<dbReference type="SMART" id="SM00530">
    <property type="entry name" value="HTH_XRE"/>
    <property type="match status" value="1"/>
</dbReference>
<dbReference type="Gene3D" id="1.10.260.40">
    <property type="entry name" value="lambda repressor-like DNA-binding domains"/>
    <property type="match status" value="1"/>
</dbReference>
<dbReference type="GO" id="GO:0003677">
    <property type="term" value="F:DNA binding"/>
    <property type="evidence" value="ECO:0007669"/>
    <property type="project" value="InterPro"/>
</dbReference>
<gene>
    <name evidence="2" type="ordered locus">Mfer_0719</name>
</gene>
<dbReference type="KEGG" id="mfv:Mfer_0719"/>
<evidence type="ECO:0000313" key="3">
    <source>
        <dbReference type="Proteomes" id="UP000002315"/>
    </source>
</evidence>
<dbReference type="EMBL" id="CP002278">
    <property type="protein sequence ID" value="ADP77518.1"/>
    <property type="molecule type" value="Genomic_DNA"/>
</dbReference>
<name>E3GYY6_METFV</name>
<dbReference type="PROSITE" id="PS50943">
    <property type="entry name" value="HTH_CROC1"/>
    <property type="match status" value="1"/>
</dbReference>
<dbReference type="Pfam" id="PF01381">
    <property type="entry name" value="HTH_3"/>
    <property type="match status" value="1"/>
</dbReference>
<dbReference type="HOGENOM" id="CLU_130237_0_0_2"/>
<dbReference type="NCBIfam" id="TIGR00270">
    <property type="entry name" value="multiprotein bridging factor aMBF1"/>
    <property type="match status" value="1"/>
</dbReference>
<reference evidence="2 3" key="1">
    <citation type="journal article" date="2010" name="Stand. Genomic Sci.">
        <title>Complete genome sequence of Methanothermus fervidus type strain (V24S).</title>
        <authorList>
            <person name="Anderson I."/>
            <person name="Djao O.D."/>
            <person name="Misra M."/>
            <person name="Chertkov O."/>
            <person name="Nolan M."/>
            <person name="Lucas S."/>
            <person name="Lapidus A."/>
            <person name="Del Rio T.G."/>
            <person name="Tice H."/>
            <person name="Cheng J.F."/>
            <person name="Tapia R."/>
            <person name="Han C."/>
            <person name="Goodwin L."/>
            <person name="Pitluck S."/>
            <person name="Liolios K."/>
            <person name="Ivanova N."/>
            <person name="Mavromatis K."/>
            <person name="Mikhailova N."/>
            <person name="Pati A."/>
            <person name="Brambilla E."/>
            <person name="Chen A."/>
            <person name="Palaniappan K."/>
            <person name="Land M."/>
            <person name="Hauser L."/>
            <person name="Chang Y.J."/>
            <person name="Jeffries C.D."/>
            <person name="Sikorski J."/>
            <person name="Spring S."/>
            <person name="Rohde M."/>
            <person name="Eichinger K."/>
            <person name="Huber H."/>
            <person name="Wirth R."/>
            <person name="Goker M."/>
            <person name="Detter J.C."/>
            <person name="Woyke T."/>
            <person name="Bristow J."/>
            <person name="Eisen J.A."/>
            <person name="Markowitz V."/>
            <person name="Hugenholtz P."/>
            <person name="Klenk H.P."/>
            <person name="Kyrpides N.C."/>
        </authorList>
    </citation>
    <scope>NUCLEOTIDE SEQUENCE [LARGE SCALE GENOMIC DNA]</scope>
    <source>
        <strain evidence="3">ATCC 43054 / DSM 2088 / JCM 10308 / V24 S</strain>
    </source>
</reference>
<dbReference type="CDD" id="cd00093">
    <property type="entry name" value="HTH_XRE"/>
    <property type="match status" value="1"/>
</dbReference>
<evidence type="ECO:0000313" key="2">
    <source>
        <dbReference type="EMBL" id="ADP77518.1"/>
    </source>
</evidence>
<dbReference type="InterPro" id="IPR001387">
    <property type="entry name" value="Cro/C1-type_HTH"/>
</dbReference>
<dbReference type="SUPFAM" id="SSF47413">
    <property type="entry name" value="lambda repressor-like DNA-binding domains"/>
    <property type="match status" value="1"/>
</dbReference>
<feature type="domain" description="HTH cro/C1-type" evidence="1">
    <location>
        <begin position="69"/>
        <end position="124"/>
    </location>
</feature>
<sequence length="151" mass="17769">MRCEICGKKIFGRPLTIKIEGSEMRVCKDCSKFGEIQRRKKIRKRVVRRRVPRFKEPSYDIVENYGKIVREAREERNWSREDLAKKINEKVSVVGRIETEKMVPDINLARKLEKTLNIKLLEKLQEEEELSSTSYSTGELTIGDIAKIRKK</sequence>
<dbReference type="STRING" id="523846.Mfer_0719"/>
<dbReference type="InterPro" id="IPR010982">
    <property type="entry name" value="Lambda_DNA-bd_dom_sf"/>
</dbReference>
<dbReference type="InterPro" id="IPR004451">
    <property type="entry name" value="MJ0586"/>
</dbReference>
<accession>E3GYY6</accession>